<keyword evidence="2" id="KW-1185">Reference proteome</keyword>
<gene>
    <name evidence="1" type="ORF">ACET3X_000400</name>
</gene>
<name>A0ABR3UUA2_9PLEO</name>
<evidence type="ECO:0000313" key="2">
    <source>
        <dbReference type="Proteomes" id="UP001578633"/>
    </source>
</evidence>
<comment type="caution">
    <text evidence="1">The sequence shown here is derived from an EMBL/GenBank/DDBJ whole genome shotgun (WGS) entry which is preliminary data.</text>
</comment>
<sequence>MNSSTAGDSANPLYQSLRGTALSFIEAQVLDNSLPERMNFALLHSHCTPDFQHSWGHNYAVSVTPPLQGTHSFDGFVKHLQLMLPKLESWKADVTDVIVDPVTMKVMLRISFRMLAKGAKEADTVENDLLWELEMEEVGEGKVKIKRSVEFVDGAAAGKLREVMMGVAQG</sequence>
<protein>
    <submittedName>
        <fullName evidence="1">Uncharacterized protein</fullName>
    </submittedName>
</protein>
<reference evidence="1 2" key="1">
    <citation type="submission" date="2024-09" db="EMBL/GenBank/DDBJ databases">
        <title>T2T genomes of carrot and Alternaria dauci and their utility for understanding host-pathogen interaction during carrot leaf blight disease.</title>
        <authorList>
            <person name="Liu W."/>
            <person name="Xu S."/>
            <person name="Ou C."/>
            <person name="Liu X."/>
            <person name="Zhuang F."/>
            <person name="Deng X.W."/>
        </authorList>
    </citation>
    <scope>NUCLEOTIDE SEQUENCE [LARGE SCALE GENOMIC DNA]</scope>
    <source>
        <strain evidence="1 2">A2016</strain>
    </source>
</reference>
<evidence type="ECO:0000313" key="1">
    <source>
        <dbReference type="EMBL" id="KAL1800058.1"/>
    </source>
</evidence>
<proteinExistence type="predicted"/>
<accession>A0ABR3UUA2</accession>
<dbReference type="GeneID" id="96080722"/>
<dbReference type="EMBL" id="JBHGVX010000001">
    <property type="protein sequence ID" value="KAL1800058.1"/>
    <property type="molecule type" value="Genomic_DNA"/>
</dbReference>
<organism evidence="1 2">
    <name type="scientific">Alternaria dauci</name>
    <dbReference type="NCBI Taxonomy" id="48095"/>
    <lineage>
        <taxon>Eukaryota</taxon>
        <taxon>Fungi</taxon>
        <taxon>Dikarya</taxon>
        <taxon>Ascomycota</taxon>
        <taxon>Pezizomycotina</taxon>
        <taxon>Dothideomycetes</taxon>
        <taxon>Pleosporomycetidae</taxon>
        <taxon>Pleosporales</taxon>
        <taxon>Pleosporineae</taxon>
        <taxon>Pleosporaceae</taxon>
        <taxon>Alternaria</taxon>
        <taxon>Alternaria sect. Porri</taxon>
    </lineage>
</organism>
<dbReference type="RefSeq" id="XP_069310642.1">
    <property type="nucleotide sequence ID" value="XM_069447692.1"/>
</dbReference>
<dbReference type="Proteomes" id="UP001578633">
    <property type="component" value="Chromosome 1"/>
</dbReference>